<feature type="active site" evidence="1">
    <location>
        <position position="109"/>
    </location>
</feature>
<dbReference type="Gene3D" id="3.30.870.10">
    <property type="entry name" value="Endonuclease Chain A"/>
    <property type="match status" value="2"/>
</dbReference>
<comment type="subcellular location">
    <subcellularLocation>
        <location evidence="1">Cell membrane</location>
        <topology evidence="1">Peripheral membrane protein</topology>
    </subcellularLocation>
</comment>
<accession>A0A239CM59</accession>
<sequence length="388" mass="43649">MRSVSFTARNDIQLLYCGAEFFPALIAAIDEARQEIYLETYIFMLDSTGSRVAQALSGAAARGVSVNVVNDWLGTGRQESLALHRTLRETGVNHRVFNAWFRRGIARNHRKICVVDGRVALLGGLNINDDMVSDDGLNIPLPAPRWDFAVRVVGPLVAAIHAEVQAQWLLIGDAALRYRWERFRDRYQVVPADVEGPAMAGLVVRDNLRNRRTIQKAYLRALGTARRRALLANPYFAPGRKLRDGLAAAARRGVEVTLLIGVGQFRMQDAVAHSFYPRLLKAGVKVVEYRKTQLHGKVAVIDDEWATVGSSNWDGLSLFVNHEANIVVRNHKFALKLRRHIEQAVAEGVPIRLQDYVSIPWYRRFAYGAAYVFYKAVLRVLTLGRYTE</sequence>
<protein>
    <recommendedName>
        <fullName evidence="1">Cardiolipin synthase B</fullName>
        <shortName evidence="1">CL synthase</shortName>
        <ecNumber evidence="1">2.7.8.-</ecNumber>
    </recommendedName>
</protein>
<name>A0A239CM59_9BURK</name>
<dbReference type="PROSITE" id="PS50035">
    <property type="entry name" value="PLD"/>
    <property type="match status" value="2"/>
</dbReference>
<comment type="function">
    <text evidence="1">Catalyzes the phosphatidyl group transfer from one phosphatidylglycerol molecule to another to form cardiolipin (CL) (diphosphatidylglycerol) and glycerol.</text>
</comment>
<proteinExistence type="inferred from homology"/>
<evidence type="ECO:0000313" key="3">
    <source>
        <dbReference type="EMBL" id="SNS21200.1"/>
    </source>
</evidence>
<keyword evidence="1" id="KW-0594">Phospholipid biosynthesis</keyword>
<dbReference type="GO" id="GO:0005886">
    <property type="term" value="C:plasma membrane"/>
    <property type="evidence" value="ECO:0007669"/>
    <property type="project" value="UniProtKB-SubCell"/>
</dbReference>
<keyword evidence="1" id="KW-0444">Lipid biosynthesis</keyword>
<organism evidence="3 4">
    <name type="scientific">Noviherbaspirillum humi</name>
    <dbReference type="NCBI Taxonomy" id="1688639"/>
    <lineage>
        <taxon>Bacteria</taxon>
        <taxon>Pseudomonadati</taxon>
        <taxon>Pseudomonadota</taxon>
        <taxon>Betaproteobacteria</taxon>
        <taxon>Burkholderiales</taxon>
        <taxon>Oxalobacteraceae</taxon>
        <taxon>Noviherbaspirillum</taxon>
    </lineage>
</organism>
<dbReference type="EC" id="2.7.8.-" evidence="1"/>
<keyword evidence="1" id="KW-1208">Phospholipid metabolism</keyword>
<gene>
    <name evidence="1" type="primary">clsB</name>
    <name evidence="3" type="ORF">SAMN06265795_101541</name>
</gene>
<feature type="active site" evidence="1">
    <location>
        <position position="302"/>
    </location>
</feature>
<dbReference type="Proteomes" id="UP000198284">
    <property type="component" value="Unassembled WGS sequence"/>
</dbReference>
<dbReference type="EMBL" id="FZOT01000001">
    <property type="protein sequence ID" value="SNS21200.1"/>
    <property type="molecule type" value="Genomic_DNA"/>
</dbReference>
<dbReference type="InterPro" id="IPR025202">
    <property type="entry name" value="PLD-like_dom"/>
</dbReference>
<feature type="active site" evidence="1">
    <location>
        <position position="297"/>
    </location>
</feature>
<dbReference type="GO" id="GO:0008808">
    <property type="term" value="F:cardiolipin synthase activity"/>
    <property type="evidence" value="ECO:0007669"/>
    <property type="project" value="InterPro"/>
</dbReference>
<comment type="similarity">
    <text evidence="1">Belongs to the phospholipase D family. Cardiolipin synthase subfamily. ClsB sub-subfamily.</text>
</comment>
<feature type="domain" description="PLD phosphodiesterase" evidence="2">
    <location>
        <begin position="104"/>
        <end position="131"/>
    </location>
</feature>
<keyword evidence="1" id="KW-0472">Membrane</keyword>
<feature type="active site" evidence="1">
    <location>
        <position position="111"/>
    </location>
</feature>
<dbReference type="AlphaFoldDB" id="A0A239CM59"/>
<dbReference type="InterPro" id="IPR001736">
    <property type="entry name" value="PLipase_D/transphosphatidylase"/>
</dbReference>
<dbReference type="PANTHER" id="PTHR21248:SF22">
    <property type="entry name" value="PHOSPHOLIPASE D"/>
    <property type="match status" value="1"/>
</dbReference>
<dbReference type="RefSeq" id="WP_089397725.1">
    <property type="nucleotide sequence ID" value="NZ_FZOT01000001.1"/>
</dbReference>
<dbReference type="PANTHER" id="PTHR21248">
    <property type="entry name" value="CARDIOLIPIN SYNTHASE"/>
    <property type="match status" value="1"/>
</dbReference>
<feature type="active site" evidence="1">
    <location>
        <position position="295"/>
    </location>
</feature>
<comment type="catalytic activity">
    <reaction evidence="1">
        <text>2 a 1,2-diacyl-sn-glycero-3-phospho-(1'-sn-glycerol) = a cardiolipin + glycerol</text>
        <dbReference type="Rhea" id="RHEA:31451"/>
        <dbReference type="ChEBI" id="CHEBI:17754"/>
        <dbReference type="ChEBI" id="CHEBI:62237"/>
        <dbReference type="ChEBI" id="CHEBI:64716"/>
    </reaction>
</comment>
<reference evidence="3 4" key="1">
    <citation type="submission" date="2017-06" db="EMBL/GenBank/DDBJ databases">
        <authorList>
            <person name="Kim H.J."/>
            <person name="Triplett B.A."/>
        </authorList>
    </citation>
    <scope>NUCLEOTIDE SEQUENCE [LARGE SCALE GENOMIC DNA]</scope>
    <source>
        <strain evidence="3 4">U15</strain>
    </source>
</reference>
<evidence type="ECO:0000256" key="1">
    <source>
        <dbReference type="HAMAP-Rule" id="MF_01917"/>
    </source>
</evidence>
<dbReference type="InterPro" id="IPR030872">
    <property type="entry name" value="Cardiolipin_synth_ClsB"/>
</dbReference>
<evidence type="ECO:0000259" key="2">
    <source>
        <dbReference type="PROSITE" id="PS50035"/>
    </source>
</evidence>
<dbReference type="SUPFAM" id="SSF56024">
    <property type="entry name" value="Phospholipase D/nuclease"/>
    <property type="match status" value="2"/>
</dbReference>
<keyword evidence="4" id="KW-1185">Reference proteome</keyword>
<dbReference type="CDD" id="cd09110">
    <property type="entry name" value="PLDc_CLS_1"/>
    <property type="match status" value="1"/>
</dbReference>
<evidence type="ECO:0000313" key="4">
    <source>
        <dbReference type="Proteomes" id="UP000198284"/>
    </source>
</evidence>
<keyword evidence="1" id="KW-1003">Cell membrane</keyword>
<keyword evidence="1" id="KW-0443">Lipid metabolism</keyword>
<dbReference type="OrthoDB" id="9762009at2"/>
<dbReference type="SMART" id="SM00155">
    <property type="entry name" value="PLDc"/>
    <property type="match status" value="2"/>
</dbReference>
<keyword evidence="1" id="KW-0808">Transferase</keyword>
<dbReference type="HAMAP" id="MF_01917">
    <property type="entry name" value="Cardiolipin_synth_ClsB"/>
    <property type="match status" value="1"/>
</dbReference>
<dbReference type="GO" id="GO:0032049">
    <property type="term" value="P:cardiolipin biosynthetic process"/>
    <property type="evidence" value="ECO:0007669"/>
    <property type="project" value="InterPro"/>
</dbReference>
<feature type="active site" evidence="1">
    <location>
        <position position="116"/>
    </location>
</feature>
<dbReference type="Pfam" id="PF13091">
    <property type="entry name" value="PLDc_2"/>
    <property type="match status" value="2"/>
</dbReference>
<feature type="domain" description="PLD phosphodiesterase" evidence="2">
    <location>
        <begin position="290"/>
        <end position="317"/>
    </location>
</feature>
<dbReference type="CDD" id="cd09159">
    <property type="entry name" value="PLDc_ybhO_like_2"/>
    <property type="match status" value="1"/>
</dbReference>